<dbReference type="InterPro" id="IPR050560">
    <property type="entry name" value="MYB_TF"/>
</dbReference>
<sequence length="290" mass="34151">MQTNDRNSKENPNAIQEFLNSELGNAQILCTQQKHGIDFATTNMNNPISILFNAGDAPINCFNENNTNKFPRLINSNVDSQKYGMKNYDLKDQSTKSLSKKPFSIDEDNFLSSIINMIGEKNWVVASKLMKQGNYDRNPRQCRDRYYHYLDPKINKSDWTKQEDELLMKSVETHGKKWKMMEKIITGRSEVSIRNRYNLVLRNKMKRENRLNRKHNIMSQEFSFLDNFHKKSRKFCIGGMSKRSCEKNKKTSKVSEESTKKDKNITQVSFDEKSFLQLYDDDNFHELFFI</sequence>
<protein>
    <recommendedName>
        <fullName evidence="5">Myb-like DNA-binding domain containing protein</fullName>
    </recommendedName>
</protein>
<reference evidence="3 4" key="1">
    <citation type="submission" date="2024-04" db="EMBL/GenBank/DDBJ databases">
        <title>Tritrichomonas musculus Genome.</title>
        <authorList>
            <person name="Alves-Ferreira E."/>
            <person name="Grigg M."/>
            <person name="Lorenzi H."/>
            <person name="Galac M."/>
        </authorList>
    </citation>
    <scope>NUCLEOTIDE SEQUENCE [LARGE SCALE GENOMIC DNA]</scope>
    <source>
        <strain evidence="3 4">EAF2021</strain>
    </source>
</reference>
<feature type="domain" description="Myb-like" evidence="1">
    <location>
        <begin position="95"/>
        <end position="150"/>
    </location>
</feature>
<dbReference type="PROSITE" id="PS50090">
    <property type="entry name" value="MYB_LIKE"/>
    <property type="match status" value="2"/>
</dbReference>
<gene>
    <name evidence="3" type="ORF">M9Y10_014666</name>
</gene>
<dbReference type="SMART" id="SM00717">
    <property type="entry name" value="SANT"/>
    <property type="match status" value="2"/>
</dbReference>
<keyword evidence="4" id="KW-1185">Reference proteome</keyword>
<proteinExistence type="predicted"/>
<dbReference type="InterPro" id="IPR017930">
    <property type="entry name" value="Myb_dom"/>
</dbReference>
<dbReference type="Pfam" id="PF00249">
    <property type="entry name" value="Myb_DNA-binding"/>
    <property type="match status" value="1"/>
</dbReference>
<comment type="caution">
    <text evidence="3">The sequence shown here is derived from an EMBL/GenBank/DDBJ whole genome shotgun (WGS) entry which is preliminary data.</text>
</comment>
<dbReference type="SUPFAM" id="SSF46689">
    <property type="entry name" value="Homeodomain-like"/>
    <property type="match status" value="2"/>
</dbReference>
<dbReference type="InterPro" id="IPR001005">
    <property type="entry name" value="SANT/Myb"/>
</dbReference>
<dbReference type="PANTHER" id="PTHR45614">
    <property type="entry name" value="MYB PROTEIN-RELATED"/>
    <property type="match status" value="1"/>
</dbReference>
<dbReference type="InterPro" id="IPR009057">
    <property type="entry name" value="Homeodomain-like_sf"/>
</dbReference>
<organism evidence="3 4">
    <name type="scientific">Tritrichomonas musculus</name>
    <dbReference type="NCBI Taxonomy" id="1915356"/>
    <lineage>
        <taxon>Eukaryota</taxon>
        <taxon>Metamonada</taxon>
        <taxon>Parabasalia</taxon>
        <taxon>Tritrichomonadida</taxon>
        <taxon>Tritrichomonadidae</taxon>
        <taxon>Tritrichomonas</taxon>
    </lineage>
</organism>
<dbReference type="PROSITE" id="PS51294">
    <property type="entry name" value="HTH_MYB"/>
    <property type="match status" value="1"/>
</dbReference>
<dbReference type="PANTHER" id="PTHR45614:SF253">
    <property type="entry name" value="CHROMOSOME UNDETERMINED SCAFFOLD_38, WHOLE GENOME SHOTGUN SEQUENCE"/>
    <property type="match status" value="1"/>
</dbReference>
<dbReference type="Proteomes" id="UP001470230">
    <property type="component" value="Unassembled WGS sequence"/>
</dbReference>
<name>A0ABR2L091_9EUKA</name>
<evidence type="ECO:0008006" key="5">
    <source>
        <dbReference type="Google" id="ProtNLM"/>
    </source>
</evidence>
<dbReference type="CDD" id="cd00167">
    <property type="entry name" value="SANT"/>
    <property type="match status" value="2"/>
</dbReference>
<feature type="domain" description="Myb-like" evidence="1">
    <location>
        <begin position="151"/>
        <end position="201"/>
    </location>
</feature>
<feature type="domain" description="HTH myb-type" evidence="2">
    <location>
        <begin position="151"/>
        <end position="205"/>
    </location>
</feature>
<dbReference type="EMBL" id="JAPFFF010000002">
    <property type="protein sequence ID" value="KAK8896749.1"/>
    <property type="molecule type" value="Genomic_DNA"/>
</dbReference>
<dbReference type="Gene3D" id="1.10.10.60">
    <property type="entry name" value="Homeodomain-like"/>
    <property type="match status" value="2"/>
</dbReference>
<accession>A0ABR2L091</accession>
<evidence type="ECO:0000313" key="4">
    <source>
        <dbReference type="Proteomes" id="UP001470230"/>
    </source>
</evidence>
<evidence type="ECO:0000259" key="1">
    <source>
        <dbReference type="PROSITE" id="PS50090"/>
    </source>
</evidence>
<evidence type="ECO:0000259" key="2">
    <source>
        <dbReference type="PROSITE" id="PS51294"/>
    </source>
</evidence>
<evidence type="ECO:0000313" key="3">
    <source>
        <dbReference type="EMBL" id="KAK8896749.1"/>
    </source>
</evidence>